<keyword evidence="1" id="KW-0732">Signal</keyword>
<evidence type="ECO:0000313" key="3">
    <source>
        <dbReference type="Proteomes" id="UP001163046"/>
    </source>
</evidence>
<protein>
    <submittedName>
        <fullName evidence="2">Uncharacterized protein</fullName>
    </submittedName>
</protein>
<feature type="signal peptide" evidence="1">
    <location>
        <begin position="1"/>
        <end position="24"/>
    </location>
</feature>
<sequence length="173" mass="19314">MAILHQSFACISLLLFTIQSSCLGAKFVMIPMVGRSHYLVHAKLGKELESRGHEVVIFVGECQQFALKDSNVRTFKCHEELKKFELAVPNVTQLKIVFQHYCDAILGNHENMNEVKSADLVIGDGMYLCSFLIADKFSLPHVTVLMSPLSTATASLPYNFAELPSYIPQFFPG</sequence>
<dbReference type="SUPFAM" id="SSF53756">
    <property type="entry name" value="UDP-Glycosyltransferase/glycogen phosphorylase"/>
    <property type="match status" value="1"/>
</dbReference>
<proteinExistence type="predicted"/>
<accession>A0A9W9YGK4</accession>
<evidence type="ECO:0000313" key="2">
    <source>
        <dbReference type="EMBL" id="KAJ7334575.1"/>
    </source>
</evidence>
<name>A0A9W9YGK4_9CNID</name>
<evidence type="ECO:0000256" key="1">
    <source>
        <dbReference type="SAM" id="SignalP"/>
    </source>
</evidence>
<dbReference type="Proteomes" id="UP001163046">
    <property type="component" value="Unassembled WGS sequence"/>
</dbReference>
<dbReference type="Gene3D" id="3.40.50.2000">
    <property type="entry name" value="Glycogen Phosphorylase B"/>
    <property type="match status" value="1"/>
</dbReference>
<comment type="caution">
    <text evidence="2">The sequence shown here is derived from an EMBL/GenBank/DDBJ whole genome shotgun (WGS) entry which is preliminary data.</text>
</comment>
<dbReference type="EMBL" id="MU827784">
    <property type="protein sequence ID" value="KAJ7334575.1"/>
    <property type="molecule type" value="Genomic_DNA"/>
</dbReference>
<feature type="chain" id="PRO_5040945335" evidence="1">
    <location>
        <begin position="25"/>
        <end position="173"/>
    </location>
</feature>
<dbReference type="OrthoDB" id="5835829at2759"/>
<organism evidence="2 3">
    <name type="scientific">Desmophyllum pertusum</name>
    <dbReference type="NCBI Taxonomy" id="174260"/>
    <lineage>
        <taxon>Eukaryota</taxon>
        <taxon>Metazoa</taxon>
        <taxon>Cnidaria</taxon>
        <taxon>Anthozoa</taxon>
        <taxon>Hexacorallia</taxon>
        <taxon>Scleractinia</taxon>
        <taxon>Caryophylliina</taxon>
        <taxon>Caryophylliidae</taxon>
        <taxon>Desmophyllum</taxon>
    </lineage>
</organism>
<gene>
    <name evidence="2" type="ORF">OS493_014899</name>
</gene>
<keyword evidence="3" id="KW-1185">Reference proteome</keyword>
<reference evidence="2" key="1">
    <citation type="submission" date="2023-01" db="EMBL/GenBank/DDBJ databases">
        <title>Genome assembly of the deep-sea coral Lophelia pertusa.</title>
        <authorList>
            <person name="Herrera S."/>
            <person name="Cordes E."/>
        </authorList>
    </citation>
    <scope>NUCLEOTIDE SEQUENCE</scope>
    <source>
        <strain evidence="2">USNM1676648</strain>
        <tissue evidence="2">Polyp</tissue>
    </source>
</reference>
<dbReference type="AlphaFoldDB" id="A0A9W9YGK4"/>